<comment type="similarity">
    <text evidence="5">Belongs to the MscS (TC 1.A.23) family.</text>
</comment>
<evidence type="ECO:0000313" key="7">
    <source>
        <dbReference type="EMBL" id="EKF75520.1"/>
    </source>
</evidence>
<dbReference type="EMBL" id="AMRJ01000003">
    <property type="protein sequence ID" value="EKF75520.1"/>
    <property type="molecule type" value="Genomic_DNA"/>
</dbReference>
<dbReference type="PANTHER" id="PTHR30221:SF8">
    <property type="entry name" value="SMALL-CONDUCTANCE MECHANOSENSITIVE CHANNEL"/>
    <property type="match status" value="1"/>
</dbReference>
<proteinExistence type="inferred from homology"/>
<comment type="function">
    <text evidence="5">Mechanosensitive channel that participates in the regulation of osmotic pressure changes within the cell, opening in response to stretch forces in the membrane lipid bilayer, without the need for other proteins. Contributes to normal resistance to hypoosmotic shock. Forms an ion channel of 1.0 nanosiemens conductance with a slight preference for anions.</text>
</comment>
<dbReference type="Gene3D" id="2.30.30.60">
    <property type="match status" value="1"/>
</dbReference>
<accession>L0WI59</accession>
<evidence type="ECO:0000256" key="5">
    <source>
        <dbReference type="RuleBase" id="RU369025"/>
    </source>
</evidence>
<dbReference type="Proteomes" id="UP000010164">
    <property type="component" value="Unassembled WGS sequence"/>
</dbReference>
<feature type="transmembrane region" description="Helical" evidence="5">
    <location>
        <begin position="80"/>
        <end position="108"/>
    </location>
</feature>
<dbReference type="GO" id="GO:0005886">
    <property type="term" value="C:plasma membrane"/>
    <property type="evidence" value="ECO:0007669"/>
    <property type="project" value="UniProtKB-SubCell"/>
</dbReference>
<keyword evidence="5" id="KW-0997">Cell inner membrane</keyword>
<evidence type="ECO:0000256" key="4">
    <source>
        <dbReference type="ARBA" id="ARBA00023136"/>
    </source>
</evidence>
<dbReference type="InterPro" id="IPR010920">
    <property type="entry name" value="LSM_dom_sf"/>
</dbReference>
<feature type="transmembrane region" description="Helical" evidence="5">
    <location>
        <begin position="6"/>
        <end position="25"/>
    </location>
</feature>
<dbReference type="RefSeq" id="WP_008928016.1">
    <property type="nucleotide sequence ID" value="NZ_AMRJ01000003.1"/>
</dbReference>
<keyword evidence="5" id="KW-0813">Transport</keyword>
<dbReference type="InterPro" id="IPR006685">
    <property type="entry name" value="MscS_channel_2nd"/>
</dbReference>
<dbReference type="AlphaFoldDB" id="L0WI59"/>
<evidence type="ECO:0000313" key="8">
    <source>
        <dbReference type="Proteomes" id="UP000010164"/>
    </source>
</evidence>
<keyword evidence="5" id="KW-1003">Cell membrane</keyword>
<dbReference type="SUPFAM" id="SSF50182">
    <property type="entry name" value="Sm-like ribonucleoproteins"/>
    <property type="match status" value="1"/>
</dbReference>
<keyword evidence="4 5" id="KW-0472">Membrane</keyword>
<keyword evidence="5" id="KW-0407">Ion channel</keyword>
<comment type="caution">
    <text evidence="7">The sequence shown here is derived from an EMBL/GenBank/DDBJ whole genome shotgun (WGS) entry which is preliminary data.</text>
</comment>
<keyword evidence="8" id="KW-1185">Reference proteome</keyword>
<keyword evidence="3 5" id="KW-1133">Transmembrane helix</keyword>
<comment type="subunit">
    <text evidence="5">Homoheptamer.</text>
</comment>
<dbReference type="GO" id="GO:0008381">
    <property type="term" value="F:mechanosensitive monoatomic ion channel activity"/>
    <property type="evidence" value="ECO:0007669"/>
    <property type="project" value="InterPro"/>
</dbReference>
<protein>
    <recommendedName>
        <fullName evidence="5">Small-conductance mechanosensitive channel</fullName>
    </recommendedName>
</protein>
<dbReference type="InterPro" id="IPR045275">
    <property type="entry name" value="MscS_archaea/bacteria_type"/>
</dbReference>
<dbReference type="PANTHER" id="PTHR30221">
    <property type="entry name" value="SMALL-CONDUCTANCE MECHANOSENSITIVE CHANNEL"/>
    <property type="match status" value="1"/>
</dbReference>
<comment type="caution">
    <text evidence="5">Lacks conserved residue(s) required for the propagation of feature annotation.</text>
</comment>
<evidence type="ECO:0000256" key="2">
    <source>
        <dbReference type="ARBA" id="ARBA00022692"/>
    </source>
</evidence>
<dbReference type="OrthoDB" id="5705501at2"/>
<dbReference type="PATRIC" id="fig|1177179.3.peg.828"/>
<name>L0WI59_9GAMM</name>
<gene>
    <name evidence="7" type="ORF">A11A3_04149</name>
</gene>
<organism evidence="7 8">
    <name type="scientific">Alcanivorax hongdengensis A-11-3</name>
    <dbReference type="NCBI Taxonomy" id="1177179"/>
    <lineage>
        <taxon>Bacteria</taxon>
        <taxon>Pseudomonadati</taxon>
        <taxon>Pseudomonadota</taxon>
        <taxon>Gammaproteobacteria</taxon>
        <taxon>Oceanospirillales</taxon>
        <taxon>Alcanivoracaceae</taxon>
        <taxon>Alcanivorax</taxon>
    </lineage>
</organism>
<feature type="transmembrane region" description="Helical" evidence="5">
    <location>
        <begin position="46"/>
        <end position="68"/>
    </location>
</feature>
<dbReference type="eggNOG" id="COG0668">
    <property type="taxonomic scope" value="Bacteria"/>
</dbReference>
<feature type="domain" description="Mechanosensitive ion channel MscS" evidence="6">
    <location>
        <begin position="94"/>
        <end position="160"/>
    </location>
</feature>
<dbReference type="STRING" id="1177179.A11A3_04149"/>
<evidence type="ECO:0000256" key="3">
    <source>
        <dbReference type="ARBA" id="ARBA00022989"/>
    </source>
</evidence>
<evidence type="ECO:0000256" key="1">
    <source>
        <dbReference type="ARBA" id="ARBA00004370"/>
    </source>
</evidence>
<comment type="subcellular location">
    <subcellularLocation>
        <location evidence="5">Cell inner membrane</location>
        <topology evidence="5">Multi-pass membrane protein</topology>
    </subcellularLocation>
    <subcellularLocation>
        <location evidence="1">Membrane</location>
    </subcellularLocation>
</comment>
<dbReference type="Pfam" id="PF00924">
    <property type="entry name" value="MS_channel_2nd"/>
    <property type="match status" value="1"/>
</dbReference>
<reference evidence="7 8" key="1">
    <citation type="journal article" date="2012" name="J. Bacteriol.">
        <title>Genome Sequence of the Alkane-Degrading Bacterium Alcanivorax hongdengensis Type Strain A-11-3.</title>
        <authorList>
            <person name="Lai Q."/>
            <person name="Shao Z."/>
        </authorList>
    </citation>
    <scope>NUCLEOTIDE SEQUENCE [LARGE SCALE GENOMIC DNA]</scope>
    <source>
        <strain evidence="7 8">A-11-3</strain>
    </source>
</reference>
<dbReference type="InterPro" id="IPR023408">
    <property type="entry name" value="MscS_beta-dom_sf"/>
</dbReference>
<keyword evidence="2 5" id="KW-0812">Transmembrane</keyword>
<sequence length="178" mass="19828">MNPILTKWLLTLAVILLCWGLSSLLRGATRRLGTRRGYSRARIFQTAVVINSAAVVMSLLLLGILWGLNGDGIMVFATSLLALLGVALFASWSMLSNTTAAIILFFSVPYRVGDRIRLLDGDNTVTGQIRHMGLIFITVQDELGHRYSLPNNLLLQKTVIRLRNDTLPRDDKHCRPQQ</sequence>
<evidence type="ECO:0000259" key="6">
    <source>
        <dbReference type="Pfam" id="PF00924"/>
    </source>
</evidence>
<keyword evidence="5" id="KW-0406">Ion transport</keyword>